<dbReference type="InterPro" id="IPR036640">
    <property type="entry name" value="ABC1_TM_sf"/>
</dbReference>
<keyword evidence="6" id="KW-0547">Nucleotide-binding</keyword>
<dbReference type="Gene3D" id="3.40.50.300">
    <property type="entry name" value="P-loop containing nucleotide triphosphate hydrolases"/>
    <property type="match status" value="1"/>
</dbReference>
<evidence type="ECO:0000256" key="1">
    <source>
        <dbReference type="ARBA" id="ARBA00004651"/>
    </source>
</evidence>
<dbReference type="AlphaFoldDB" id="A0A160FV13"/>
<dbReference type="PROSITE" id="PS50893">
    <property type="entry name" value="ABC_TRANSPORTER_2"/>
    <property type="match status" value="1"/>
</dbReference>
<keyword evidence="14" id="KW-1185">Reference proteome</keyword>
<dbReference type="InterPro" id="IPR003593">
    <property type="entry name" value="AAA+_ATPase"/>
</dbReference>
<evidence type="ECO:0000256" key="4">
    <source>
        <dbReference type="ARBA" id="ARBA00022519"/>
    </source>
</evidence>
<feature type="transmembrane region" description="Helical" evidence="10">
    <location>
        <begin position="193"/>
        <end position="211"/>
    </location>
</feature>
<evidence type="ECO:0000313" key="13">
    <source>
        <dbReference type="EMBL" id="ANB77139.1"/>
    </source>
</evidence>
<evidence type="ECO:0000256" key="5">
    <source>
        <dbReference type="ARBA" id="ARBA00022692"/>
    </source>
</evidence>
<evidence type="ECO:0000313" key="14">
    <source>
        <dbReference type="Proteomes" id="UP000076852"/>
    </source>
</evidence>
<feature type="domain" description="ABC transporter" evidence="11">
    <location>
        <begin position="383"/>
        <end position="592"/>
    </location>
</feature>
<protein>
    <submittedName>
        <fullName evidence="13">ABC transporter ATP-binding protein</fullName>
    </submittedName>
</protein>
<feature type="domain" description="ABC transmembrane type-1" evidence="12">
    <location>
        <begin position="36"/>
        <end position="340"/>
    </location>
</feature>
<evidence type="ECO:0000256" key="10">
    <source>
        <dbReference type="SAM" id="Phobius"/>
    </source>
</evidence>
<dbReference type="SMART" id="SM00382">
    <property type="entry name" value="AAA"/>
    <property type="match status" value="1"/>
</dbReference>
<dbReference type="EMBL" id="CP014579">
    <property type="protein sequence ID" value="ANB77139.1"/>
    <property type="molecule type" value="Genomic_DNA"/>
</dbReference>
<dbReference type="KEGG" id="buz:AYM40_34070"/>
<proteinExistence type="predicted"/>
<dbReference type="SUPFAM" id="SSF52540">
    <property type="entry name" value="P-loop containing nucleoside triphosphate hydrolases"/>
    <property type="match status" value="1"/>
</dbReference>
<keyword evidence="2" id="KW-0813">Transport</keyword>
<dbReference type="RefSeq" id="WP_063500337.1">
    <property type="nucleotide sequence ID" value="NZ_CP014579.1"/>
</dbReference>
<dbReference type="InterPro" id="IPR027417">
    <property type="entry name" value="P-loop_NTPase"/>
</dbReference>
<feature type="transmembrane region" description="Helical" evidence="10">
    <location>
        <begin position="77"/>
        <end position="97"/>
    </location>
</feature>
<feature type="transmembrane region" description="Helical" evidence="10">
    <location>
        <begin position="37"/>
        <end position="56"/>
    </location>
</feature>
<keyword evidence="7 13" id="KW-0067">ATP-binding</keyword>
<evidence type="ECO:0000256" key="3">
    <source>
        <dbReference type="ARBA" id="ARBA00022475"/>
    </source>
</evidence>
<evidence type="ECO:0000259" key="11">
    <source>
        <dbReference type="PROSITE" id="PS50893"/>
    </source>
</evidence>
<keyword evidence="5 10" id="KW-0812">Transmembrane</keyword>
<sequence length="592" mass="67123">MTRQADGQAGPGSGQPDRVSAWSLIRPYWVSEERRTAWGLLITIIAMDLILVGINARLNTWNRDFYNALEGRKVHEFPQLMLFFSALAFAFVGISVYNRYLRQMLGFRWRQWLTTRYLQEWLGDGTFYRIERDRLTDNPDQRIAVDLESFANTTLSLTLDLLSTLETLIWFSAVLWSTAGALAVMIGGTPVQIPGYMLWAAIVYAIAGSFLTNKVGHPLVSINYQLQRVEADFRFGLIRLRENAEQIAFYDGMRAEESTAQDLFGRIRENWWRVMKYTRRYSFVLNFYGQIAEIFPIVVASPRYFAGALSFGTLMQIADAFGSVSESLSWFINNYDTLVQWRATVNRLREFRRVMQLPHLKESVSPATEHGGINLHYVDESQLVTHNLTLALPNGETLASVRDIAVKPGSRWLVRGPSGSGKSTLLRALAGLWPFGNGSIDAPVNARMMFIPQQSYLPVGTLKAGLTYPAAAADFSDEACCEALRLCRLDGYADRLHESHHWWRILSPGEQQRLAAARVLMHKPDYVFLDEATSALDTENEAHLYRLLIERLPKAAIVSVTHRKSLAKFHQETLDIAHAREHTVADTRPPPT</sequence>
<keyword evidence="3" id="KW-1003">Cell membrane</keyword>
<keyword evidence="9 10" id="KW-0472">Membrane</keyword>
<dbReference type="PANTHER" id="PTHR11384:SF59">
    <property type="entry name" value="LYSOSOMAL COBALAMIN TRANSPORTER ABCD4"/>
    <property type="match status" value="1"/>
</dbReference>
<dbReference type="InterPro" id="IPR050835">
    <property type="entry name" value="ABC_transporter_sub-D"/>
</dbReference>
<dbReference type="CDD" id="cd03223">
    <property type="entry name" value="ABCD_peroxisomal_ALDP"/>
    <property type="match status" value="1"/>
</dbReference>
<dbReference type="GO" id="GO:0140359">
    <property type="term" value="F:ABC-type transporter activity"/>
    <property type="evidence" value="ECO:0007669"/>
    <property type="project" value="InterPro"/>
</dbReference>
<evidence type="ECO:0000259" key="12">
    <source>
        <dbReference type="PROSITE" id="PS50929"/>
    </source>
</evidence>
<evidence type="ECO:0000256" key="7">
    <source>
        <dbReference type="ARBA" id="ARBA00022840"/>
    </source>
</evidence>
<evidence type="ECO:0000256" key="2">
    <source>
        <dbReference type="ARBA" id="ARBA00022448"/>
    </source>
</evidence>
<name>A0A160FV13_9BURK</name>
<dbReference type="InterPro" id="IPR011527">
    <property type="entry name" value="ABC1_TM_dom"/>
</dbReference>
<dbReference type="PROSITE" id="PS50929">
    <property type="entry name" value="ABC_TM1F"/>
    <property type="match status" value="1"/>
</dbReference>
<dbReference type="GO" id="GO:0016887">
    <property type="term" value="F:ATP hydrolysis activity"/>
    <property type="evidence" value="ECO:0007669"/>
    <property type="project" value="InterPro"/>
</dbReference>
<keyword evidence="8 10" id="KW-1133">Transmembrane helix</keyword>
<dbReference type="OrthoDB" id="9810134at2"/>
<dbReference type="STRING" id="1804984.AYM40_34070"/>
<feature type="transmembrane region" description="Helical" evidence="10">
    <location>
        <begin position="168"/>
        <end position="186"/>
    </location>
</feature>
<dbReference type="GO" id="GO:0005524">
    <property type="term" value="F:ATP binding"/>
    <property type="evidence" value="ECO:0007669"/>
    <property type="project" value="UniProtKB-KW"/>
</dbReference>
<dbReference type="Gene3D" id="1.20.1560.10">
    <property type="entry name" value="ABC transporter type 1, transmembrane domain"/>
    <property type="match status" value="1"/>
</dbReference>
<organism evidence="13 14">
    <name type="scientific">Paraburkholderia phytofirmans OLGA172</name>
    <dbReference type="NCBI Taxonomy" id="1417228"/>
    <lineage>
        <taxon>Bacteria</taxon>
        <taxon>Pseudomonadati</taxon>
        <taxon>Pseudomonadota</taxon>
        <taxon>Betaproteobacteria</taxon>
        <taxon>Burkholderiales</taxon>
        <taxon>Burkholderiaceae</taxon>
        <taxon>Paraburkholderia</taxon>
    </lineage>
</organism>
<dbReference type="Pfam" id="PF00005">
    <property type="entry name" value="ABC_tran"/>
    <property type="match status" value="1"/>
</dbReference>
<dbReference type="InterPro" id="IPR003439">
    <property type="entry name" value="ABC_transporter-like_ATP-bd"/>
</dbReference>
<dbReference type="PANTHER" id="PTHR11384">
    <property type="entry name" value="ATP-BINDING CASSETTE, SUB-FAMILY D MEMBER"/>
    <property type="match status" value="1"/>
</dbReference>
<dbReference type="SUPFAM" id="SSF90123">
    <property type="entry name" value="ABC transporter transmembrane region"/>
    <property type="match status" value="1"/>
</dbReference>
<dbReference type="Pfam" id="PF06472">
    <property type="entry name" value="ABC_membrane_2"/>
    <property type="match status" value="1"/>
</dbReference>
<evidence type="ECO:0000256" key="8">
    <source>
        <dbReference type="ARBA" id="ARBA00022989"/>
    </source>
</evidence>
<keyword evidence="4" id="KW-0997">Cell inner membrane</keyword>
<accession>A0A160FV13</accession>
<evidence type="ECO:0000256" key="9">
    <source>
        <dbReference type="ARBA" id="ARBA00023136"/>
    </source>
</evidence>
<evidence type="ECO:0000256" key="6">
    <source>
        <dbReference type="ARBA" id="ARBA00022741"/>
    </source>
</evidence>
<dbReference type="GO" id="GO:0005886">
    <property type="term" value="C:plasma membrane"/>
    <property type="evidence" value="ECO:0007669"/>
    <property type="project" value="UniProtKB-SubCell"/>
</dbReference>
<dbReference type="Proteomes" id="UP000076852">
    <property type="component" value="Chromosome 2"/>
</dbReference>
<comment type="subcellular location">
    <subcellularLocation>
        <location evidence="1">Cell membrane</location>
        <topology evidence="1">Multi-pass membrane protein</topology>
    </subcellularLocation>
</comment>
<gene>
    <name evidence="13" type="ORF">AYM40_34070</name>
</gene>
<reference evidence="13 14" key="1">
    <citation type="journal article" date="2016" name="Gene">
        <title>PacBio SMRT assembly of a complex multi-replicon genome reveals chlorocatechol degradative operon in a region of genome plasticity.</title>
        <authorList>
            <person name="Ricker N."/>
            <person name="Shen S.Y."/>
            <person name="Goordial J."/>
            <person name="Jin S."/>
            <person name="Fulthorpe R.R."/>
        </authorList>
    </citation>
    <scope>NUCLEOTIDE SEQUENCE [LARGE SCALE GENOMIC DNA]</scope>
    <source>
        <strain evidence="13 14">OLGA172</strain>
    </source>
</reference>